<dbReference type="STRING" id="414684.RC1_2890"/>
<dbReference type="KEGG" id="rce:RC1_2890"/>
<accession>B6IVD4</accession>
<keyword evidence="1" id="KW-0472">Membrane</keyword>
<evidence type="ECO:0000313" key="3">
    <source>
        <dbReference type="Proteomes" id="UP000001591"/>
    </source>
</evidence>
<gene>
    <name evidence="2" type="ordered locus">RC1_2890</name>
</gene>
<evidence type="ECO:0000256" key="1">
    <source>
        <dbReference type="SAM" id="Phobius"/>
    </source>
</evidence>
<dbReference type="HOGENOM" id="CLU_2397621_0_0_5"/>
<dbReference type="AlphaFoldDB" id="B6IVD4"/>
<name>B6IVD4_RHOCS</name>
<sequence length="93" mass="10259">MAVESVGATLERALLVHAVLALLALWPALKLLARAGLPRAWAAVLALPILGWPVFATYLAVVRWPTLPPRPERLHTRERLRREREARAAAGRG</sequence>
<dbReference type="RefSeq" id="WP_012568038.1">
    <property type="nucleotide sequence ID" value="NC_011420.2"/>
</dbReference>
<feature type="transmembrane region" description="Helical" evidence="1">
    <location>
        <begin position="40"/>
        <end position="61"/>
    </location>
</feature>
<dbReference type="EMBL" id="CP000613">
    <property type="protein sequence ID" value="ACJ00258.1"/>
    <property type="molecule type" value="Genomic_DNA"/>
</dbReference>
<keyword evidence="3" id="KW-1185">Reference proteome</keyword>
<feature type="transmembrane region" description="Helical" evidence="1">
    <location>
        <begin position="14"/>
        <end position="33"/>
    </location>
</feature>
<keyword evidence="1" id="KW-1133">Transmembrane helix</keyword>
<proteinExistence type="predicted"/>
<dbReference type="Proteomes" id="UP000001591">
    <property type="component" value="Chromosome"/>
</dbReference>
<evidence type="ECO:0000313" key="2">
    <source>
        <dbReference type="EMBL" id="ACJ00258.1"/>
    </source>
</evidence>
<reference evidence="2 3" key="1">
    <citation type="journal article" date="2010" name="BMC Genomics">
        <title>Metabolic flexibility revealed in the genome of the cyst-forming alpha-1 proteobacterium Rhodospirillum centenum.</title>
        <authorList>
            <person name="Lu Y.K."/>
            <person name="Marden J."/>
            <person name="Han M."/>
            <person name="Swingley W.D."/>
            <person name="Mastrian S.D."/>
            <person name="Chowdhury S.R."/>
            <person name="Hao J."/>
            <person name="Helmy T."/>
            <person name="Kim S."/>
            <person name="Kurdoglu A.A."/>
            <person name="Matthies H.J."/>
            <person name="Rollo D."/>
            <person name="Stothard P."/>
            <person name="Blankenship R.E."/>
            <person name="Bauer C.E."/>
            <person name="Touchman J.W."/>
        </authorList>
    </citation>
    <scope>NUCLEOTIDE SEQUENCE [LARGE SCALE GENOMIC DNA]</scope>
    <source>
        <strain evidence="3">ATCC 51521 / SW</strain>
    </source>
</reference>
<keyword evidence="1" id="KW-0812">Transmembrane</keyword>
<organism evidence="2 3">
    <name type="scientific">Rhodospirillum centenum (strain ATCC 51521 / SW)</name>
    <dbReference type="NCBI Taxonomy" id="414684"/>
    <lineage>
        <taxon>Bacteria</taxon>
        <taxon>Pseudomonadati</taxon>
        <taxon>Pseudomonadota</taxon>
        <taxon>Alphaproteobacteria</taxon>
        <taxon>Rhodospirillales</taxon>
        <taxon>Rhodospirillaceae</taxon>
        <taxon>Rhodospirillum</taxon>
    </lineage>
</organism>
<protein>
    <submittedName>
        <fullName evidence="2">Uncharacterized protein</fullName>
    </submittedName>
</protein>